<dbReference type="HOGENOM" id="CLU_458806_0_0_1"/>
<dbReference type="InterPro" id="IPR052301">
    <property type="entry name" value="SCF_F-box/WD-repeat"/>
</dbReference>
<dbReference type="PROSITE" id="PS50181">
    <property type="entry name" value="FBOX"/>
    <property type="match status" value="1"/>
</dbReference>
<accession>D2A439</accession>
<evidence type="ECO:0000313" key="3">
    <source>
        <dbReference type="EMBL" id="EFA05610.1"/>
    </source>
</evidence>
<evidence type="ECO:0000313" key="4">
    <source>
        <dbReference type="Proteomes" id="UP000007266"/>
    </source>
</evidence>
<dbReference type="FunCoup" id="D2A439">
    <property type="interactions" value="15"/>
</dbReference>
<dbReference type="eggNOG" id="ENOG502S2NJ">
    <property type="taxonomic scope" value="Eukaryota"/>
</dbReference>
<dbReference type="GO" id="GO:0031146">
    <property type="term" value="P:SCF-dependent proteasomal ubiquitin-dependent protein catabolic process"/>
    <property type="evidence" value="ECO:0000318"/>
    <property type="project" value="GO_Central"/>
</dbReference>
<dbReference type="SUPFAM" id="SSF52047">
    <property type="entry name" value="RNI-like"/>
    <property type="match status" value="1"/>
</dbReference>
<dbReference type="Proteomes" id="UP000007266">
    <property type="component" value="Linkage group 6"/>
</dbReference>
<dbReference type="SUPFAM" id="SSF81383">
    <property type="entry name" value="F-box domain"/>
    <property type="match status" value="1"/>
</dbReference>
<protein>
    <recommendedName>
        <fullName evidence="2">F-box domain-containing protein</fullName>
    </recommendedName>
</protein>
<dbReference type="EMBL" id="KQ971348">
    <property type="protein sequence ID" value="EFA05610.1"/>
    <property type="molecule type" value="Genomic_DNA"/>
</dbReference>
<keyword evidence="4" id="KW-1185">Reference proteome</keyword>
<name>D2A439_TRICA</name>
<dbReference type="PANTHER" id="PTHR14381:SF1">
    <property type="entry name" value="F-BOX_WD REPEAT-CONTAINING PROTEIN 4"/>
    <property type="match status" value="1"/>
</dbReference>
<feature type="domain" description="F-box" evidence="2">
    <location>
        <begin position="4"/>
        <end position="51"/>
    </location>
</feature>
<feature type="region of interest" description="Disordered" evidence="1">
    <location>
        <begin position="327"/>
        <end position="360"/>
    </location>
</feature>
<dbReference type="InParanoid" id="D2A439"/>
<gene>
    <name evidence="3" type="primary">AUGUSTUS-3.0.2_15816</name>
    <name evidence="3" type="ORF">TcasGA2_TC015816</name>
</gene>
<dbReference type="PANTHER" id="PTHR14381">
    <property type="entry name" value="DACTYLIN"/>
    <property type="match status" value="1"/>
</dbReference>
<dbReference type="InterPro" id="IPR036047">
    <property type="entry name" value="F-box-like_dom_sf"/>
</dbReference>
<dbReference type="Gene3D" id="3.80.10.10">
    <property type="entry name" value="Ribonuclease Inhibitor"/>
    <property type="match status" value="1"/>
</dbReference>
<proteinExistence type="predicted"/>
<sequence>MSFAPSLLDLPNCVILQLLQYLDATTLYLLGRTCVRLDEIIRNSRFLWKRIDARRSPNDRAKVVYCLERCNRETHTFLVRGDNQGETLVPDLFYSGLNMVPKMKNIVVLALENQTIHERQYSILEFPPRLEELSLRGTVVAKSLEFFKASGDHFQKLRVLILDECAWVTSIALMSISKYPALEILSLYKCKNIDNSIPYLSLSGHGFKQLRIFDARLSPLGNTLIRSIYKSPCLLAIYLQNDDISYALDHYKRELAIKKGAPTRTDAPKTVDLADYLTEENGLNYEQSATLDDRGLLDYLTTISGQTSIQFPVSLLYLDPYNDCTCQQDDKKTQKKVTSDSDSGDDDDDDDQDSDDPDLSIREISAKIARLARLIRRNRNNVSYGQRVNHDPPWPFIGPYIDDVLRQRCLVLGYPNSEGREDLQPIIDIRLNPRQVNVRQFRVQEVPREIRKRFTETSEGPQQKKPKADEALPGPSGLQPIPEEVNESDNERAPSPPQEPPYYRRVFFRGCPVIQIENLDEVKKDFSVPLKRLSLRGYKKITNTALHYIKDLELELLDVTYTSITKDAIENYLVEHPSCRVLHEQFCTCPPNLHF</sequence>
<dbReference type="OrthoDB" id="9856535at2759"/>
<dbReference type="OMA" id="FNTIAHE"/>
<dbReference type="STRING" id="7070.D2A439"/>
<dbReference type="GO" id="GO:0019005">
    <property type="term" value="C:SCF ubiquitin ligase complex"/>
    <property type="evidence" value="ECO:0000318"/>
    <property type="project" value="GO_Central"/>
</dbReference>
<feature type="region of interest" description="Disordered" evidence="1">
    <location>
        <begin position="453"/>
        <end position="500"/>
    </location>
</feature>
<reference evidence="3 4" key="1">
    <citation type="journal article" date="2008" name="Nature">
        <title>The genome of the model beetle and pest Tribolium castaneum.</title>
        <authorList>
            <consortium name="Tribolium Genome Sequencing Consortium"/>
            <person name="Richards S."/>
            <person name="Gibbs R.A."/>
            <person name="Weinstock G.M."/>
            <person name="Brown S.J."/>
            <person name="Denell R."/>
            <person name="Beeman R.W."/>
            <person name="Gibbs R."/>
            <person name="Beeman R.W."/>
            <person name="Brown S.J."/>
            <person name="Bucher G."/>
            <person name="Friedrich M."/>
            <person name="Grimmelikhuijzen C.J."/>
            <person name="Klingler M."/>
            <person name="Lorenzen M."/>
            <person name="Richards S."/>
            <person name="Roth S."/>
            <person name="Schroder R."/>
            <person name="Tautz D."/>
            <person name="Zdobnov E.M."/>
            <person name="Muzny D."/>
            <person name="Gibbs R.A."/>
            <person name="Weinstock G.M."/>
            <person name="Attaway T."/>
            <person name="Bell S."/>
            <person name="Buhay C.J."/>
            <person name="Chandrabose M.N."/>
            <person name="Chavez D."/>
            <person name="Clerk-Blankenburg K.P."/>
            <person name="Cree A."/>
            <person name="Dao M."/>
            <person name="Davis C."/>
            <person name="Chacko J."/>
            <person name="Dinh H."/>
            <person name="Dugan-Rocha S."/>
            <person name="Fowler G."/>
            <person name="Garner T.T."/>
            <person name="Garnes J."/>
            <person name="Gnirke A."/>
            <person name="Hawes A."/>
            <person name="Hernandez J."/>
            <person name="Hines S."/>
            <person name="Holder M."/>
            <person name="Hume J."/>
            <person name="Jhangiani S.N."/>
            <person name="Joshi V."/>
            <person name="Khan Z.M."/>
            <person name="Jackson L."/>
            <person name="Kovar C."/>
            <person name="Kowis A."/>
            <person name="Lee S."/>
            <person name="Lewis L.R."/>
            <person name="Margolis J."/>
            <person name="Morgan M."/>
            <person name="Nazareth L.V."/>
            <person name="Nguyen N."/>
            <person name="Okwuonu G."/>
            <person name="Parker D."/>
            <person name="Richards S."/>
            <person name="Ruiz S.J."/>
            <person name="Santibanez J."/>
            <person name="Savard J."/>
            <person name="Scherer S.E."/>
            <person name="Schneider B."/>
            <person name="Sodergren E."/>
            <person name="Tautz D."/>
            <person name="Vattahil S."/>
            <person name="Villasana D."/>
            <person name="White C.S."/>
            <person name="Wright R."/>
            <person name="Park Y."/>
            <person name="Beeman R.W."/>
            <person name="Lord J."/>
            <person name="Oppert B."/>
            <person name="Lorenzen M."/>
            <person name="Brown S."/>
            <person name="Wang L."/>
            <person name="Savard J."/>
            <person name="Tautz D."/>
            <person name="Richards S."/>
            <person name="Weinstock G."/>
            <person name="Gibbs R.A."/>
            <person name="Liu Y."/>
            <person name="Worley K."/>
            <person name="Weinstock G."/>
            <person name="Elsik C.G."/>
            <person name="Reese J.T."/>
            <person name="Elhaik E."/>
            <person name="Landan G."/>
            <person name="Graur D."/>
            <person name="Arensburger P."/>
            <person name="Atkinson P."/>
            <person name="Beeman R.W."/>
            <person name="Beidler J."/>
            <person name="Brown S.J."/>
            <person name="Demuth J.P."/>
            <person name="Drury D.W."/>
            <person name="Du Y.Z."/>
            <person name="Fujiwara H."/>
            <person name="Lorenzen M."/>
            <person name="Maselli V."/>
            <person name="Osanai M."/>
            <person name="Park Y."/>
            <person name="Robertson H.M."/>
            <person name="Tu Z."/>
            <person name="Wang J.J."/>
            <person name="Wang S."/>
            <person name="Richards S."/>
            <person name="Song H."/>
            <person name="Zhang L."/>
            <person name="Sodergren E."/>
            <person name="Werner D."/>
            <person name="Stanke M."/>
            <person name="Morgenstern B."/>
            <person name="Solovyev V."/>
            <person name="Kosarev P."/>
            <person name="Brown G."/>
            <person name="Chen H.C."/>
            <person name="Ermolaeva O."/>
            <person name="Hlavina W."/>
            <person name="Kapustin Y."/>
            <person name="Kiryutin B."/>
            <person name="Kitts P."/>
            <person name="Maglott D."/>
            <person name="Pruitt K."/>
            <person name="Sapojnikov V."/>
            <person name="Souvorov A."/>
            <person name="Mackey A.J."/>
            <person name="Waterhouse R.M."/>
            <person name="Wyder S."/>
            <person name="Zdobnov E.M."/>
            <person name="Zdobnov E.M."/>
            <person name="Wyder S."/>
            <person name="Kriventseva E.V."/>
            <person name="Kadowaki T."/>
            <person name="Bork P."/>
            <person name="Aranda M."/>
            <person name="Bao R."/>
            <person name="Beermann A."/>
            <person name="Berns N."/>
            <person name="Bolognesi R."/>
            <person name="Bonneton F."/>
            <person name="Bopp D."/>
            <person name="Brown S.J."/>
            <person name="Bucher G."/>
            <person name="Butts T."/>
            <person name="Chaumot A."/>
            <person name="Denell R.E."/>
            <person name="Ferrier D.E."/>
            <person name="Friedrich M."/>
            <person name="Gordon C.M."/>
            <person name="Jindra M."/>
            <person name="Klingler M."/>
            <person name="Lan Q."/>
            <person name="Lattorff H.M."/>
            <person name="Laudet V."/>
            <person name="von Levetsow C."/>
            <person name="Liu Z."/>
            <person name="Lutz R."/>
            <person name="Lynch J.A."/>
            <person name="da Fonseca R.N."/>
            <person name="Posnien N."/>
            <person name="Reuter R."/>
            <person name="Roth S."/>
            <person name="Savard J."/>
            <person name="Schinko J.B."/>
            <person name="Schmitt C."/>
            <person name="Schoppmeier M."/>
            <person name="Schroder R."/>
            <person name="Shippy T.D."/>
            <person name="Simonnet F."/>
            <person name="Marques-Souza H."/>
            <person name="Tautz D."/>
            <person name="Tomoyasu Y."/>
            <person name="Trauner J."/>
            <person name="Van der Zee M."/>
            <person name="Vervoort M."/>
            <person name="Wittkopp N."/>
            <person name="Wimmer E.A."/>
            <person name="Yang X."/>
            <person name="Jones A.K."/>
            <person name="Sattelle D.B."/>
            <person name="Ebert P.R."/>
            <person name="Nelson D."/>
            <person name="Scott J.G."/>
            <person name="Beeman R.W."/>
            <person name="Muthukrishnan S."/>
            <person name="Kramer K.J."/>
            <person name="Arakane Y."/>
            <person name="Beeman R.W."/>
            <person name="Zhu Q."/>
            <person name="Hogenkamp D."/>
            <person name="Dixit R."/>
            <person name="Oppert B."/>
            <person name="Jiang H."/>
            <person name="Zou Z."/>
            <person name="Marshall J."/>
            <person name="Elpidina E."/>
            <person name="Vinokurov K."/>
            <person name="Oppert C."/>
            <person name="Zou Z."/>
            <person name="Evans J."/>
            <person name="Lu Z."/>
            <person name="Zhao P."/>
            <person name="Sumathipala N."/>
            <person name="Altincicek B."/>
            <person name="Vilcinskas A."/>
            <person name="Williams M."/>
            <person name="Hultmark D."/>
            <person name="Hetru C."/>
            <person name="Jiang H."/>
            <person name="Grimmelikhuijzen C.J."/>
            <person name="Hauser F."/>
            <person name="Cazzamali G."/>
            <person name="Williamson M."/>
            <person name="Park Y."/>
            <person name="Li B."/>
            <person name="Tanaka Y."/>
            <person name="Predel R."/>
            <person name="Neupert S."/>
            <person name="Schachtner J."/>
            <person name="Verleyen P."/>
            <person name="Raible F."/>
            <person name="Bork P."/>
            <person name="Friedrich M."/>
            <person name="Walden K.K."/>
            <person name="Robertson H.M."/>
            <person name="Angeli S."/>
            <person name="Foret S."/>
            <person name="Bucher G."/>
            <person name="Schuetz S."/>
            <person name="Maleszka R."/>
            <person name="Wimmer E.A."/>
            <person name="Beeman R.W."/>
            <person name="Lorenzen M."/>
            <person name="Tomoyasu Y."/>
            <person name="Miller S.C."/>
            <person name="Grossmann D."/>
            <person name="Bucher G."/>
        </authorList>
    </citation>
    <scope>NUCLEOTIDE SEQUENCE [LARGE SCALE GENOMIC DNA]</scope>
    <source>
        <strain evidence="3 4">Georgia GA2</strain>
    </source>
</reference>
<dbReference type="KEGG" id="tca:656609"/>
<dbReference type="AlphaFoldDB" id="D2A439"/>
<evidence type="ECO:0000259" key="2">
    <source>
        <dbReference type="PROSITE" id="PS50181"/>
    </source>
</evidence>
<dbReference type="PhylomeDB" id="D2A439"/>
<feature type="compositionally biased region" description="Acidic residues" evidence="1">
    <location>
        <begin position="342"/>
        <end position="358"/>
    </location>
</feature>
<dbReference type="Pfam" id="PF12937">
    <property type="entry name" value="F-box-like"/>
    <property type="match status" value="1"/>
</dbReference>
<evidence type="ECO:0000256" key="1">
    <source>
        <dbReference type="SAM" id="MobiDB-lite"/>
    </source>
</evidence>
<dbReference type="InterPro" id="IPR032675">
    <property type="entry name" value="LRR_dom_sf"/>
</dbReference>
<reference evidence="3 4" key="2">
    <citation type="journal article" date="2010" name="Nucleic Acids Res.">
        <title>BeetleBase in 2010: revisions to provide comprehensive genomic information for Tribolium castaneum.</title>
        <authorList>
            <person name="Kim H.S."/>
            <person name="Murphy T."/>
            <person name="Xia J."/>
            <person name="Caragea D."/>
            <person name="Park Y."/>
            <person name="Beeman R.W."/>
            <person name="Lorenzen M.D."/>
            <person name="Butcher S."/>
            <person name="Manak J.R."/>
            <person name="Brown S.J."/>
        </authorList>
    </citation>
    <scope>GENOME REANNOTATION</scope>
    <source>
        <strain evidence="3 4">Georgia GA2</strain>
    </source>
</reference>
<dbReference type="InterPro" id="IPR001810">
    <property type="entry name" value="F-box_dom"/>
</dbReference>
<organism evidence="3 4">
    <name type="scientific">Tribolium castaneum</name>
    <name type="common">Red flour beetle</name>
    <dbReference type="NCBI Taxonomy" id="7070"/>
    <lineage>
        <taxon>Eukaryota</taxon>
        <taxon>Metazoa</taxon>
        <taxon>Ecdysozoa</taxon>
        <taxon>Arthropoda</taxon>
        <taxon>Hexapoda</taxon>
        <taxon>Insecta</taxon>
        <taxon>Pterygota</taxon>
        <taxon>Neoptera</taxon>
        <taxon>Endopterygota</taxon>
        <taxon>Coleoptera</taxon>
        <taxon>Polyphaga</taxon>
        <taxon>Cucujiformia</taxon>
        <taxon>Tenebrionidae</taxon>
        <taxon>Tenebrionidae incertae sedis</taxon>
        <taxon>Tribolium</taxon>
    </lineage>
</organism>